<dbReference type="Pfam" id="PF03432">
    <property type="entry name" value="Relaxase"/>
    <property type="match status" value="1"/>
</dbReference>
<protein>
    <submittedName>
        <fullName evidence="5">ElaB/YqjD/DUF883 family membrane-anchored ribosome-binding protein</fullName>
    </submittedName>
</protein>
<dbReference type="Pfam" id="PF11083">
    <property type="entry name" value="Relaxase_C"/>
    <property type="match status" value="1"/>
</dbReference>
<keyword evidence="1" id="KW-0175">Coiled coil</keyword>
<dbReference type="InterPro" id="IPR021112">
    <property type="entry name" value="LtrB_C"/>
</dbReference>
<accession>A0A841C574</accession>
<keyword evidence="6" id="KW-1185">Reference proteome</keyword>
<dbReference type="AlphaFoldDB" id="A0A841C574"/>
<feature type="domain" description="Group II intron-interrupted relaxase LtrB C-terminal" evidence="3">
    <location>
        <begin position="433"/>
        <end position="563"/>
    </location>
</feature>
<evidence type="ECO:0000256" key="1">
    <source>
        <dbReference type="SAM" id="Coils"/>
    </source>
</evidence>
<dbReference type="InterPro" id="IPR048299">
    <property type="entry name" value="LtrB_central"/>
</dbReference>
<name>A0A841C574_9LACT</name>
<reference evidence="5 6" key="1">
    <citation type="submission" date="2020-08" db="EMBL/GenBank/DDBJ databases">
        <title>Genomic Encyclopedia of Type Strains, Phase IV (KMG-IV): sequencing the most valuable type-strain genomes for metagenomic binning, comparative biology and taxonomic classification.</title>
        <authorList>
            <person name="Goeker M."/>
        </authorList>
    </citation>
    <scope>NUCLEOTIDE SEQUENCE [LARGE SCALE GENOMIC DNA]</scope>
    <source>
        <strain evidence="5 6">DSM 14925</strain>
    </source>
</reference>
<organism evidence="5 6">
    <name type="scientific">Lactovum miscens</name>
    <dbReference type="NCBI Taxonomy" id="190387"/>
    <lineage>
        <taxon>Bacteria</taxon>
        <taxon>Bacillati</taxon>
        <taxon>Bacillota</taxon>
        <taxon>Bacilli</taxon>
        <taxon>Lactobacillales</taxon>
        <taxon>Streptococcaceae</taxon>
        <taxon>Lactovum</taxon>
    </lineage>
</organism>
<proteinExistence type="predicted"/>
<feature type="domain" description="MobA/VirD2-like nuclease" evidence="2">
    <location>
        <begin position="48"/>
        <end position="204"/>
    </location>
</feature>
<comment type="caution">
    <text evidence="5">The sequence shown here is derived from an EMBL/GenBank/DDBJ whole genome shotgun (WGS) entry which is preliminary data.</text>
</comment>
<dbReference type="RefSeq" id="WP_183538915.1">
    <property type="nucleotide sequence ID" value="NZ_JACHHV010000005.1"/>
</dbReference>
<evidence type="ECO:0000313" key="6">
    <source>
        <dbReference type="Proteomes" id="UP000562464"/>
    </source>
</evidence>
<dbReference type="EMBL" id="JACHHV010000005">
    <property type="protein sequence ID" value="MBB5887585.1"/>
    <property type="molecule type" value="Genomic_DNA"/>
</dbReference>
<evidence type="ECO:0000259" key="3">
    <source>
        <dbReference type="Pfam" id="PF11083"/>
    </source>
</evidence>
<dbReference type="Proteomes" id="UP000562464">
    <property type="component" value="Unassembled WGS sequence"/>
</dbReference>
<sequence length="576" mass="66686">MVYTKQFQIHNVNKLIQAKNYVENADKVTVSKKKKGEEKSHFENLFPYVTNDDKTMSKQLVSGYHIEDVYDAATEFLATKRLAAISKGTDLDFNPKTKKLEFKMSSLERNNAVLARHLIQSFSPEDHLTPEEIHELGRKTVLEFTGGEYEFIIATHTDKHHIHNHIIINTTNLVTGKSMPWKITKSKSGKSKDQSKELFEKISDKIASEAGAKIIEKSPKNSHLRYTQWQADQIYKNKIKQRLDFLMTHSSNLEDFTLKASALNLEVDFSGKWSTFKLLDEPQLRNTRGRVLNKKDPEAYNLKSLLKQFEENVGQFSVEDVVKQYEETEDFVRNDFDYQITLEPWQINQVNEKGYYINLDFGVENRGQVFVGSYKVDKLENGNYTLYLKKKEYFYFISKNEKNQGRYLTGETLIKQLNKYYGTIPIKKEPIISTINQLVDAINFLAEHDVTTGNQMVNLEQQLNAALEAARDKLSELDEKIIELNEAAKHFVTEDYQEDDGEDLILEKAEEEKEKNETKSQYATMSFVELQQELVSARASRQLLRDKFNSTVDELNKFYEIKSASETKQKNVAQGL</sequence>
<evidence type="ECO:0000259" key="4">
    <source>
        <dbReference type="Pfam" id="PF20874"/>
    </source>
</evidence>
<feature type="domain" description="Group II intron-interrupted relaxase LtrB central" evidence="4">
    <location>
        <begin position="336"/>
        <end position="418"/>
    </location>
</feature>
<gene>
    <name evidence="5" type="ORF">HNQ37_000457</name>
</gene>
<dbReference type="InterPro" id="IPR005094">
    <property type="entry name" value="Endonuclease_MobA/VirD2"/>
</dbReference>
<evidence type="ECO:0000259" key="2">
    <source>
        <dbReference type="Pfam" id="PF03432"/>
    </source>
</evidence>
<evidence type="ECO:0000313" key="5">
    <source>
        <dbReference type="EMBL" id="MBB5887585.1"/>
    </source>
</evidence>
<dbReference type="Pfam" id="PF20874">
    <property type="entry name" value="Relaxase_M"/>
    <property type="match status" value="1"/>
</dbReference>
<feature type="coiled-coil region" evidence="1">
    <location>
        <begin position="456"/>
        <end position="547"/>
    </location>
</feature>